<evidence type="ECO:0008006" key="5">
    <source>
        <dbReference type="Google" id="ProtNLM"/>
    </source>
</evidence>
<feature type="repeat" description="PPR" evidence="2">
    <location>
        <begin position="328"/>
        <end position="362"/>
    </location>
</feature>
<dbReference type="EMBL" id="JAKUCV010002009">
    <property type="protein sequence ID" value="KAJ4844236.1"/>
    <property type="molecule type" value="Genomic_DNA"/>
</dbReference>
<feature type="repeat" description="PPR" evidence="2">
    <location>
        <begin position="573"/>
        <end position="607"/>
    </location>
</feature>
<keyword evidence="4" id="KW-1185">Reference proteome</keyword>
<reference evidence="3" key="2">
    <citation type="journal article" date="2023" name="Plants (Basel)">
        <title>Annotation of the Turnera subulata (Passifloraceae) Draft Genome Reveals the S-Locus Evolved after the Divergence of Turneroideae from Passifloroideae in a Stepwise Manner.</title>
        <authorList>
            <person name="Henning P.M."/>
            <person name="Roalson E.H."/>
            <person name="Mir W."/>
            <person name="McCubbin A.G."/>
            <person name="Shore J.S."/>
        </authorList>
    </citation>
    <scope>NUCLEOTIDE SEQUENCE</scope>
    <source>
        <strain evidence="3">F60SS</strain>
    </source>
</reference>
<dbReference type="PANTHER" id="PTHR47942:SF27">
    <property type="entry name" value="PPR CONTAINING PLANT-LIKE PROTEIN"/>
    <property type="match status" value="1"/>
</dbReference>
<keyword evidence="1" id="KW-0677">Repeat</keyword>
<feature type="repeat" description="PPR" evidence="2">
    <location>
        <begin position="192"/>
        <end position="226"/>
    </location>
</feature>
<dbReference type="Proteomes" id="UP001141552">
    <property type="component" value="Unassembled WGS sequence"/>
</dbReference>
<comment type="caution">
    <text evidence="3">The sequence shown here is derived from an EMBL/GenBank/DDBJ whole genome shotgun (WGS) entry which is preliminary data.</text>
</comment>
<accession>A0A9Q0G9B3</accession>
<evidence type="ECO:0000313" key="3">
    <source>
        <dbReference type="EMBL" id="KAJ4844236.1"/>
    </source>
</evidence>
<evidence type="ECO:0000313" key="4">
    <source>
        <dbReference type="Proteomes" id="UP001141552"/>
    </source>
</evidence>
<protein>
    <recommendedName>
        <fullName evidence="5">Pentacotripeptide-repeat region of PRORP domain-containing protein</fullName>
    </recommendedName>
</protein>
<dbReference type="InterPro" id="IPR011990">
    <property type="entry name" value="TPR-like_helical_dom_sf"/>
</dbReference>
<feature type="repeat" description="PPR" evidence="2">
    <location>
        <begin position="227"/>
        <end position="261"/>
    </location>
</feature>
<name>A0A9Q0G9B3_9ROSI</name>
<dbReference type="OrthoDB" id="185373at2759"/>
<evidence type="ECO:0000256" key="2">
    <source>
        <dbReference type="PROSITE-ProRule" id="PRU00708"/>
    </source>
</evidence>
<feature type="repeat" description="PPR" evidence="2">
    <location>
        <begin position="503"/>
        <end position="537"/>
    </location>
</feature>
<dbReference type="Pfam" id="PF13812">
    <property type="entry name" value="PPR_3"/>
    <property type="match status" value="1"/>
</dbReference>
<organism evidence="3 4">
    <name type="scientific">Turnera subulata</name>
    <dbReference type="NCBI Taxonomy" id="218843"/>
    <lineage>
        <taxon>Eukaryota</taxon>
        <taxon>Viridiplantae</taxon>
        <taxon>Streptophyta</taxon>
        <taxon>Embryophyta</taxon>
        <taxon>Tracheophyta</taxon>
        <taxon>Spermatophyta</taxon>
        <taxon>Magnoliopsida</taxon>
        <taxon>eudicotyledons</taxon>
        <taxon>Gunneridae</taxon>
        <taxon>Pentapetalae</taxon>
        <taxon>rosids</taxon>
        <taxon>fabids</taxon>
        <taxon>Malpighiales</taxon>
        <taxon>Passifloraceae</taxon>
        <taxon>Turnera</taxon>
    </lineage>
</organism>
<dbReference type="InterPro" id="IPR002885">
    <property type="entry name" value="PPR_rpt"/>
</dbReference>
<dbReference type="PROSITE" id="PS51375">
    <property type="entry name" value="PPR"/>
    <property type="match status" value="8"/>
</dbReference>
<reference evidence="3" key="1">
    <citation type="submission" date="2022-02" db="EMBL/GenBank/DDBJ databases">
        <authorList>
            <person name="Henning P.M."/>
            <person name="McCubbin A.G."/>
            <person name="Shore J.S."/>
        </authorList>
    </citation>
    <scope>NUCLEOTIDE SEQUENCE</scope>
    <source>
        <strain evidence="3">F60SS</strain>
        <tissue evidence="3">Leaves</tissue>
    </source>
</reference>
<dbReference type="Pfam" id="PF13041">
    <property type="entry name" value="PPR_2"/>
    <property type="match status" value="3"/>
</dbReference>
<dbReference type="InterPro" id="IPR051222">
    <property type="entry name" value="PPR/CCM1_RNA-binding"/>
</dbReference>
<sequence length="644" mass="71887">MPKCSHLSKLAAYPHTTIQSRLLLSFQSIPISPFSSSSSSSSSKPTSTLLVPSHEHITHLILDQKSASQALQTFKWASSLPNYTHSQSTYRALVHRLCTFRRFGDVVHVLDEMPHKIGSPPDEGIFLTMIRGLGRTGMVRDVIKVLDLVTKFSQIPSLKIFNSILDVLVKEDIDLARAFYRRKMMRSGVKGDDYTFGILMKGLCLTNRIGDGFKLLQVIKDSGVRPNTVIYNTLLHALCRNGKVGRARSLMSEMEDPNDVTFNVLIGGYCKEDNLVQALVLLERSFSLGYVPDIITVTKVMEMLCNVGRVGESAEILERVERHGGSVDVVAYNTLIEGFCKLGKVKVGYHFLKEMERKGCLPNVDTYNTLISGFCQNGMLDLALDMFNDMKMDGISWNFATYDTLIRGFFSGGRLEDGFKILEMMEETKGGSGGRISPYNSVLYGLYKTNQWDEGLEFLMKMETMFPRAVDRCLGILGLCAEGAIEDARRVYDEITAEGGVANALVYDSLIHAFCQEGCVREAVELMNEMVGQDYVPVALTFNAIISEFCRQGKDGSALKLLEDMVGRGCVPNAESYNPLIDSLCRTGNFEKALDLFLQMIENGITPTCIMWDALILCLSQQRVWNESKAMICLDNKLQKIIEI</sequence>
<dbReference type="Gene3D" id="1.25.40.10">
    <property type="entry name" value="Tetratricopeptide repeat domain"/>
    <property type="match status" value="5"/>
</dbReference>
<gene>
    <name evidence="3" type="ORF">Tsubulata_021411</name>
</gene>
<evidence type="ECO:0000256" key="1">
    <source>
        <dbReference type="ARBA" id="ARBA00022737"/>
    </source>
</evidence>
<feature type="repeat" description="PPR" evidence="2">
    <location>
        <begin position="538"/>
        <end position="572"/>
    </location>
</feature>
<dbReference type="PANTHER" id="PTHR47942">
    <property type="entry name" value="TETRATRICOPEPTIDE REPEAT (TPR)-LIKE SUPERFAMILY PROTEIN-RELATED"/>
    <property type="match status" value="1"/>
</dbReference>
<dbReference type="AlphaFoldDB" id="A0A9Q0G9B3"/>
<dbReference type="NCBIfam" id="TIGR00756">
    <property type="entry name" value="PPR"/>
    <property type="match status" value="9"/>
</dbReference>
<proteinExistence type="predicted"/>
<dbReference type="Pfam" id="PF12854">
    <property type="entry name" value="PPR_1"/>
    <property type="match status" value="2"/>
</dbReference>
<feature type="repeat" description="PPR" evidence="2">
    <location>
        <begin position="398"/>
        <end position="428"/>
    </location>
</feature>
<feature type="repeat" description="PPR" evidence="2">
    <location>
        <begin position="363"/>
        <end position="397"/>
    </location>
</feature>
<dbReference type="Pfam" id="PF01535">
    <property type="entry name" value="PPR"/>
    <property type="match status" value="2"/>
</dbReference>